<reference evidence="2" key="2">
    <citation type="submission" date="2019-02" db="EMBL/GenBank/DDBJ databases">
        <title>Granulicella sibirica sp. nov., a psychrotolerant acidobacterium isolated from an organic soil layer in forested tundra, West Siberia.</title>
        <authorList>
            <person name="Oshkin I.Y."/>
            <person name="Kulichevskaya I.S."/>
            <person name="Rijpstra W.I.C."/>
            <person name="Sinninghe Damste J.S."/>
            <person name="Rakitin A.L."/>
            <person name="Ravin N.V."/>
            <person name="Dedysh S.N."/>
        </authorList>
    </citation>
    <scope>NUCLEOTIDE SEQUENCE [LARGE SCALE GENOMIC DNA]</scope>
    <source>
        <strain evidence="2">AF10</strain>
    </source>
</reference>
<protein>
    <submittedName>
        <fullName evidence="1">Mobile element protein</fullName>
    </submittedName>
</protein>
<evidence type="ECO:0000313" key="1">
    <source>
        <dbReference type="EMBL" id="RXH53695.1"/>
    </source>
</evidence>
<reference evidence="1 2" key="1">
    <citation type="submission" date="2018-11" db="EMBL/GenBank/DDBJ databases">
        <authorList>
            <person name="Mardanov A.V."/>
            <person name="Ravin N.V."/>
            <person name="Dedysh S.N."/>
        </authorList>
    </citation>
    <scope>NUCLEOTIDE SEQUENCE [LARGE SCALE GENOMIC DNA]</scope>
    <source>
        <strain evidence="1 2">AF10</strain>
    </source>
</reference>
<dbReference type="InterPro" id="IPR002514">
    <property type="entry name" value="Transposase_8"/>
</dbReference>
<dbReference type="InterPro" id="IPR010921">
    <property type="entry name" value="Trp_repressor/repl_initiator"/>
</dbReference>
<dbReference type="Pfam" id="PF01527">
    <property type="entry name" value="HTH_Tnp_1"/>
    <property type="match status" value="1"/>
</dbReference>
<comment type="caution">
    <text evidence="1">The sequence shown here is derived from an EMBL/GenBank/DDBJ whole genome shotgun (WGS) entry which is preliminary data.</text>
</comment>
<organism evidence="1 2">
    <name type="scientific">Granulicella sibirica</name>
    <dbReference type="NCBI Taxonomy" id="2479048"/>
    <lineage>
        <taxon>Bacteria</taxon>
        <taxon>Pseudomonadati</taxon>
        <taxon>Acidobacteriota</taxon>
        <taxon>Terriglobia</taxon>
        <taxon>Terriglobales</taxon>
        <taxon>Acidobacteriaceae</taxon>
        <taxon>Granulicella</taxon>
    </lineage>
</organism>
<dbReference type="GO" id="GO:0004803">
    <property type="term" value="F:transposase activity"/>
    <property type="evidence" value="ECO:0007669"/>
    <property type="project" value="InterPro"/>
</dbReference>
<proteinExistence type="predicted"/>
<dbReference type="GO" id="GO:0043565">
    <property type="term" value="F:sequence-specific DNA binding"/>
    <property type="evidence" value="ECO:0007669"/>
    <property type="project" value="InterPro"/>
</dbReference>
<keyword evidence="2" id="KW-1185">Reference proteome</keyword>
<dbReference type="EMBL" id="RDSM01000013">
    <property type="protein sequence ID" value="RXH53695.1"/>
    <property type="molecule type" value="Genomic_DNA"/>
</dbReference>
<dbReference type="SUPFAM" id="SSF48295">
    <property type="entry name" value="TrpR-like"/>
    <property type="match status" value="1"/>
</dbReference>
<dbReference type="GO" id="GO:0006313">
    <property type="term" value="P:DNA transposition"/>
    <property type="evidence" value="ECO:0007669"/>
    <property type="project" value="InterPro"/>
</dbReference>
<dbReference type="AlphaFoldDB" id="A0A4Q0SS26"/>
<accession>A0A4Q0SS26</accession>
<sequence length="103" mass="11107">MSRRPRRNHTAAFKAKVALTALKGEKTLLELAQQFDVHANQITQWKSQLLEGAAGVFGGDAKAEPAEAAVDVKTLHAKIGQLTLENDFLEGALTKAGLLSARR</sequence>
<dbReference type="Proteomes" id="UP000289437">
    <property type="component" value="Unassembled WGS sequence"/>
</dbReference>
<evidence type="ECO:0000313" key="2">
    <source>
        <dbReference type="Proteomes" id="UP000289437"/>
    </source>
</evidence>
<name>A0A4Q0SS26_9BACT</name>
<gene>
    <name evidence="1" type="ORF">GRAN_0018</name>
</gene>